<proteinExistence type="predicted"/>
<feature type="transmembrane region" description="Helical" evidence="2">
    <location>
        <begin position="78"/>
        <end position="102"/>
    </location>
</feature>
<keyword evidence="2" id="KW-0472">Membrane</keyword>
<evidence type="ECO:0000256" key="1">
    <source>
        <dbReference type="SAM" id="MobiDB-lite"/>
    </source>
</evidence>
<evidence type="ECO:0000256" key="2">
    <source>
        <dbReference type="SAM" id="Phobius"/>
    </source>
</evidence>
<dbReference type="EMBL" id="NHZQ01000419">
    <property type="protein sequence ID" value="PSK36614.1"/>
    <property type="molecule type" value="Genomic_DNA"/>
</dbReference>
<sequence>MTPFTPRTWYKHRLPTPISPAFDPLTPESRLKIFYLLIAYACTATAFWITRMVSLRFRPTHPTGVAALSPDFRHKATMLTTVAIMNIVVETLLLLVLVYTVVLFRVRKRGTGTFLVVFAAATAYWVVVFGFGFWWDNYLFLNLVVGGPMLGLSLGWVVYFCVVHARARKMIRREEFECCAGRVIRRGEPESGKTSASFEGGRVSPLQM</sequence>
<keyword evidence="2" id="KW-1133">Transmembrane helix</keyword>
<evidence type="ECO:0000313" key="3">
    <source>
        <dbReference type="EMBL" id="PSK36614.1"/>
    </source>
</evidence>
<feature type="transmembrane region" description="Helical" evidence="2">
    <location>
        <begin position="33"/>
        <end position="50"/>
    </location>
</feature>
<gene>
    <name evidence="3" type="ORF">B9Z65_1797</name>
</gene>
<evidence type="ECO:0000313" key="4">
    <source>
        <dbReference type="Proteomes" id="UP000243723"/>
    </source>
</evidence>
<dbReference type="Proteomes" id="UP000243723">
    <property type="component" value="Unassembled WGS sequence"/>
</dbReference>
<feature type="region of interest" description="Disordered" evidence="1">
    <location>
        <begin position="188"/>
        <end position="208"/>
    </location>
</feature>
<keyword evidence="4" id="KW-1185">Reference proteome</keyword>
<accession>A0A2P7YL01</accession>
<organism evidence="3 4">
    <name type="scientific">Elsinoe australis</name>
    <dbReference type="NCBI Taxonomy" id="40998"/>
    <lineage>
        <taxon>Eukaryota</taxon>
        <taxon>Fungi</taxon>
        <taxon>Dikarya</taxon>
        <taxon>Ascomycota</taxon>
        <taxon>Pezizomycotina</taxon>
        <taxon>Dothideomycetes</taxon>
        <taxon>Dothideomycetidae</taxon>
        <taxon>Myriangiales</taxon>
        <taxon>Elsinoaceae</taxon>
        <taxon>Elsinoe</taxon>
    </lineage>
</organism>
<feature type="transmembrane region" description="Helical" evidence="2">
    <location>
        <begin position="140"/>
        <end position="163"/>
    </location>
</feature>
<name>A0A2P7YL01_9PEZI</name>
<dbReference type="AlphaFoldDB" id="A0A2P7YL01"/>
<comment type="caution">
    <text evidence="3">The sequence shown here is derived from an EMBL/GenBank/DDBJ whole genome shotgun (WGS) entry which is preliminary data.</text>
</comment>
<protein>
    <submittedName>
        <fullName evidence="3">Uncharacterized protein</fullName>
    </submittedName>
</protein>
<feature type="transmembrane region" description="Helical" evidence="2">
    <location>
        <begin position="114"/>
        <end position="134"/>
    </location>
</feature>
<reference evidence="3 4" key="1">
    <citation type="submission" date="2017-05" db="EMBL/GenBank/DDBJ databases">
        <title>Draft genome sequence of Elsinoe australis.</title>
        <authorList>
            <person name="Cheng Q."/>
        </authorList>
    </citation>
    <scope>NUCLEOTIDE SEQUENCE [LARGE SCALE GENOMIC DNA]</scope>
    <source>
        <strain evidence="3 4">NL1</strain>
    </source>
</reference>
<keyword evidence="2" id="KW-0812">Transmembrane</keyword>